<sequence>MTVLLGRNGAGKSALLGALERLGSYARGGAERAFGPPPYSLGFMRSRGYGDIAATSFEVDLGFGVERYRYRLALAERAGHVEVDEERLVRASGDDVAVWSAAARPASGTILRPDAPDPSVERVASHLRSVRIFDLDPRAIERPSEEGDSGVKRDGHGVGASLGKLQEEAPERFADIEERVRRLRPGTKRLRVWGGAAGKFLWGIEDQRGQEWIYPAPLLSWGDRMLVGILCVLFAAEAGSVVGLEEIDRGFHPSRYQAVVELLSEAAYQGVGGRGPLQIMATSHSPSLVSHFQDRLDDLRLVSRTAGGATTVAAMDEEVRRRLGEEKTSAPIGEVWAMGLLD</sequence>
<dbReference type="InterPro" id="IPR027417">
    <property type="entry name" value="P-loop_NTPase"/>
</dbReference>
<reference evidence="3 4" key="1">
    <citation type="submission" date="2013-05" db="EMBL/GenBank/DDBJ databases">
        <title>Genome assembly of Chondromyces apiculatus DSM 436.</title>
        <authorList>
            <person name="Sharma G."/>
            <person name="Khatri I."/>
            <person name="Kaur C."/>
            <person name="Mayilraj S."/>
            <person name="Subramanian S."/>
        </authorList>
    </citation>
    <scope>NUCLEOTIDE SEQUENCE [LARGE SCALE GENOMIC DNA]</scope>
    <source>
        <strain evidence="3 4">DSM 436</strain>
    </source>
</reference>
<dbReference type="PANTHER" id="PTHR32182">
    <property type="entry name" value="DNA REPLICATION AND REPAIR PROTEIN RECF"/>
    <property type="match status" value="1"/>
</dbReference>
<dbReference type="GO" id="GO:0000731">
    <property type="term" value="P:DNA synthesis involved in DNA repair"/>
    <property type="evidence" value="ECO:0007669"/>
    <property type="project" value="TreeGrafter"/>
</dbReference>
<accession>A0A017TGF3</accession>
<dbReference type="Proteomes" id="UP000019678">
    <property type="component" value="Unassembled WGS sequence"/>
</dbReference>
<evidence type="ECO:0000313" key="3">
    <source>
        <dbReference type="EMBL" id="EYF07666.1"/>
    </source>
</evidence>
<organism evidence="3 4">
    <name type="scientific">Chondromyces apiculatus DSM 436</name>
    <dbReference type="NCBI Taxonomy" id="1192034"/>
    <lineage>
        <taxon>Bacteria</taxon>
        <taxon>Pseudomonadati</taxon>
        <taxon>Myxococcota</taxon>
        <taxon>Polyangia</taxon>
        <taxon>Polyangiales</taxon>
        <taxon>Polyangiaceae</taxon>
        <taxon>Chondromyces</taxon>
    </lineage>
</organism>
<feature type="region of interest" description="Disordered" evidence="1">
    <location>
        <begin position="141"/>
        <end position="161"/>
    </location>
</feature>
<feature type="domain" description="ATPase AAA-type core" evidence="2">
    <location>
        <begin position="1"/>
        <end position="290"/>
    </location>
</feature>
<name>A0A017TGF3_9BACT</name>
<dbReference type="EMBL" id="ASRX01000008">
    <property type="protein sequence ID" value="EYF07666.1"/>
    <property type="molecule type" value="Genomic_DNA"/>
</dbReference>
<proteinExistence type="predicted"/>
<gene>
    <name evidence="3" type="ORF">CAP_8167</name>
</gene>
<evidence type="ECO:0000256" key="1">
    <source>
        <dbReference type="SAM" id="MobiDB-lite"/>
    </source>
</evidence>
<dbReference type="STRING" id="1192034.CAP_8167"/>
<dbReference type="GO" id="GO:0006302">
    <property type="term" value="P:double-strand break repair"/>
    <property type="evidence" value="ECO:0007669"/>
    <property type="project" value="TreeGrafter"/>
</dbReference>
<dbReference type="SUPFAM" id="SSF52540">
    <property type="entry name" value="P-loop containing nucleoside triphosphate hydrolases"/>
    <property type="match status" value="1"/>
</dbReference>
<dbReference type="GO" id="GO:0005524">
    <property type="term" value="F:ATP binding"/>
    <property type="evidence" value="ECO:0007669"/>
    <property type="project" value="InterPro"/>
</dbReference>
<evidence type="ECO:0000259" key="2">
    <source>
        <dbReference type="Pfam" id="PF13304"/>
    </source>
</evidence>
<dbReference type="Gene3D" id="3.40.50.300">
    <property type="entry name" value="P-loop containing nucleotide triphosphate hydrolases"/>
    <property type="match status" value="1"/>
</dbReference>
<protein>
    <recommendedName>
        <fullName evidence="2">ATPase AAA-type core domain-containing protein</fullName>
    </recommendedName>
</protein>
<comment type="caution">
    <text evidence="3">The sequence shown here is derived from an EMBL/GenBank/DDBJ whole genome shotgun (WGS) entry which is preliminary data.</text>
</comment>
<dbReference type="AlphaFoldDB" id="A0A017TGF3"/>
<evidence type="ECO:0000313" key="4">
    <source>
        <dbReference type="Proteomes" id="UP000019678"/>
    </source>
</evidence>
<dbReference type="PANTHER" id="PTHR32182:SF22">
    <property type="entry name" value="ATP-DEPENDENT ENDONUCLEASE, OLD FAMILY-RELATED"/>
    <property type="match status" value="1"/>
</dbReference>
<dbReference type="InterPro" id="IPR003959">
    <property type="entry name" value="ATPase_AAA_core"/>
</dbReference>
<dbReference type="eggNOG" id="COG4637">
    <property type="taxonomic scope" value="Bacteria"/>
</dbReference>
<dbReference type="Pfam" id="PF13304">
    <property type="entry name" value="AAA_21"/>
    <property type="match status" value="1"/>
</dbReference>
<dbReference type="GO" id="GO:0016887">
    <property type="term" value="F:ATP hydrolysis activity"/>
    <property type="evidence" value="ECO:0007669"/>
    <property type="project" value="InterPro"/>
</dbReference>
<keyword evidence="4" id="KW-1185">Reference proteome</keyword>
<feature type="compositionally biased region" description="Basic and acidic residues" evidence="1">
    <location>
        <begin position="141"/>
        <end position="156"/>
    </location>
</feature>